<dbReference type="InterPro" id="IPR055170">
    <property type="entry name" value="GFO_IDH_MocA-like_dom"/>
</dbReference>
<dbReference type="PANTHER" id="PTHR43377">
    <property type="entry name" value="BILIVERDIN REDUCTASE A"/>
    <property type="match status" value="1"/>
</dbReference>
<evidence type="ECO:0000259" key="2">
    <source>
        <dbReference type="Pfam" id="PF22725"/>
    </source>
</evidence>
<dbReference type="Gene3D" id="3.40.50.720">
    <property type="entry name" value="NAD(P)-binding Rossmann-like Domain"/>
    <property type="match status" value="1"/>
</dbReference>
<dbReference type="Proteomes" id="UP000886355">
    <property type="component" value="Unassembled WGS sequence"/>
</dbReference>
<dbReference type="InterPro" id="IPR000683">
    <property type="entry name" value="Gfo/Idh/MocA-like_OxRdtase_N"/>
</dbReference>
<name>A0A7C1B1B6_9BACT</name>
<dbReference type="Pfam" id="PF22725">
    <property type="entry name" value="GFO_IDH_MocA_C3"/>
    <property type="match status" value="1"/>
</dbReference>
<protein>
    <submittedName>
        <fullName evidence="3">Gfo/Idh/MocA family oxidoreductase</fullName>
    </submittedName>
</protein>
<organism evidence="3">
    <name type="scientific">Thermodesulforhabdus norvegica</name>
    <dbReference type="NCBI Taxonomy" id="39841"/>
    <lineage>
        <taxon>Bacteria</taxon>
        <taxon>Pseudomonadati</taxon>
        <taxon>Thermodesulfobacteriota</taxon>
        <taxon>Syntrophobacteria</taxon>
        <taxon>Syntrophobacterales</taxon>
        <taxon>Thermodesulforhabdaceae</taxon>
        <taxon>Thermodesulforhabdus</taxon>
    </lineage>
</organism>
<dbReference type="AlphaFoldDB" id="A0A7C1B1B6"/>
<comment type="caution">
    <text evidence="3">The sequence shown here is derived from an EMBL/GenBank/DDBJ whole genome shotgun (WGS) entry which is preliminary data.</text>
</comment>
<sequence>MIKAADSNGISIVSLSSLEHQSNSIPAIEPGSEKTIIRRVKKSDAIRVAVIGTGYLGKFHAEKLAAMDEAQLVAVVDVDEKKATDTAKRLNTKHFIDYRDIIGSVQAVSIVTPTPTHFRIAAEFLKAGVHVFVEKPMTTTVKEAEALVDLAKKNDLILQVGHIERFNPAFKAVKSRLNNPLFMEVHRLSPFTERSTEVDVILDLMIHDIDLLLSIVNSEVADFKASGAAVLTDKPDIATTRLEFKNGTVANITSSRISLKSLRKMRIFQRDSYLSIDFGERRAYAIYRGDDHDRENIAYEELDVEDYDPLEEELRHFLNCVKHRSCPIVQGDEGLRALRLAEQISKAILENGVNLYING</sequence>
<gene>
    <name evidence="3" type="ORF">ENG14_03150</name>
</gene>
<feature type="domain" description="Gfo/Idh/MocA-like oxidoreductase N-terminal" evidence="1">
    <location>
        <begin position="46"/>
        <end position="162"/>
    </location>
</feature>
<evidence type="ECO:0000259" key="1">
    <source>
        <dbReference type="Pfam" id="PF01408"/>
    </source>
</evidence>
<dbReference type="PANTHER" id="PTHR43377:SF1">
    <property type="entry name" value="BILIVERDIN REDUCTASE A"/>
    <property type="match status" value="1"/>
</dbReference>
<feature type="domain" description="GFO/IDH/MocA-like oxidoreductase" evidence="2">
    <location>
        <begin position="187"/>
        <end position="261"/>
    </location>
</feature>
<reference evidence="3" key="1">
    <citation type="journal article" date="2020" name="mSystems">
        <title>Genome- and Community-Level Interaction Insights into Carbon Utilization and Element Cycling Functions of Hydrothermarchaeota in Hydrothermal Sediment.</title>
        <authorList>
            <person name="Zhou Z."/>
            <person name="Liu Y."/>
            <person name="Xu W."/>
            <person name="Pan J."/>
            <person name="Luo Z.H."/>
            <person name="Li M."/>
        </authorList>
    </citation>
    <scope>NUCLEOTIDE SEQUENCE [LARGE SCALE GENOMIC DNA]</scope>
    <source>
        <strain evidence="3">HyVt-19</strain>
    </source>
</reference>
<dbReference type="SUPFAM" id="SSF55347">
    <property type="entry name" value="Glyceraldehyde-3-phosphate dehydrogenase-like, C-terminal domain"/>
    <property type="match status" value="1"/>
</dbReference>
<dbReference type="SUPFAM" id="SSF51735">
    <property type="entry name" value="NAD(P)-binding Rossmann-fold domains"/>
    <property type="match status" value="1"/>
</dbReference>
<dbReference type="GO" id="GO:0000166">
    <property type="term" value="F:nucleotide binding"/>
    <property type="evidence" value="ECO:0007669"/>
    <property type="project" value="InterPro"/>
</dbReference>
<proteinExistence type="predicted"/>
<dbReference type="Pfam" id="PF01408">
    <property type="entry name" value="GFO_IDH_MocA"/>
    <property type="match status" value="1"/>
</dbReference>
<accession>A0A7C1B1B6</accession>
<evidence type="ECO:0000313" key="3">
    <source>
        <dbReference type="EMBL" id="HDL89881.1"/>
    </source>
</evidence>
<dbReference type="InterPro" id="IPR051450">
    <property type="entry name" value="Gfo/Idh/MocA_Oxidoreductases"/>
</dbReference>
<dbReference type="Gene3D" id="3.30.360.10">
    <property type="entry name" value="Dihydrodipicolinate Reductase, domain 2"/>
    <property type="match status" value="1"/>
</dbReference>
<dbReference type="EMBL" id="DQZW01000147">
    <property type="protein sequence ID" value="HDL89881.1"/>
    <property type="molecule type" value="Genomic_DNA"/>
</dbReference>
<dbReference type="InterPro" id="IPR036291">
    <property type="entry name" value="NAD(P)-bd_dom_sf"/>
</dbReference>